<feature type="region of interest" description="Disordered" evidence="1">
    <location>
        <begin position="1"/>
        <end position="51"/>
    </location>
</feature>
<reference evidence="2" key="2">
    <citation type="journal article" date="2023" name="Int. J. Mol. Sci.">
        <title>De Novo Assembly and Annotation of 11 Diverse Shrub Willow (Salix) Genomes Reveals Novel Gene Organization in Sex-Linked Regions.</title>
        <authorList>
            <person name="Hyden B."/>
            <person name="Feng K."/>
            <person name="Yates T.B."/>
            <person name="Jawdy S."/>
            <person name="Cereghino C."/>
            <person name="Smart L.B."/>
            <person name="Muchero W."/>
        </authorList>
    </citation>
    <scope>NUCLEOTIDE SEQUENCE</scope>
    <source>
        <tissue evidence="2">Shoot tip</tissue>
    </source>
</reference>
<dbReference type="Proteomes" id="UP001151532">
    <property type="component" value="Chromosome 18"/>
</dbReference>
<evidence type="ECO:0000313" key="3">
    <source>
        <dbReference type="Proteomes" id="UP001151532"/>
    </source>
</evidence>
<feature type="compositionally biased region" description="Polar residues" evidence="1">
    <location>
        <begin position="8"/>
        <end position="21"/>
    </location>
</feature>
<organism evidence="2 3">
    <name type="scientific">Salix purpurea</name>
    <name type="common">Purple osier willow</name>
    <dbReference type="NCBI Taxonomy" id="77065"/>
    <lineage>
        <taxon>Eukaryota</taxon>
        <taxon>Viridiplantae</taxon>
        <taxon>Streptophyta</taxon>
        <taxon>Embryophyta</taxon>
        <taxon>Tracheophyta</taxon>
        <taxon>Spermatophyta</taxon>
        <taxon>Magnoliopsida</taxon>
        <taxon>eudicotyledons</taxon>
        <taxon>Gunneridae</taxon>
        <taxon>Pentapetalae</taxon>
        <taxon>rosids</taxon>
        <taxon>fabids</taxon>
        <taxon>Malpighiales</taxon>
        <taxon>Salicaceae</taxon>
        <taxon>Saliceae</taxon>
        <taxon>Salix</taxon>
    </lineage>
</organism>
<dbReference type="AlphaFoldDB" id="A0A9Q0ULL5"/>
<protein>
    <submittedName>
        <fullName evidence="2">Uncharacterized protein</fullName>
    </submittedName>
</protein>
<accession>A0A9Q0ULL5</accession>
<proteinExistence type="predicted"/>
<evidence type="ECO:0000313" key="2">
    <source>
        <dbReference type="EMBL" id="KAJ6732287.1"/>
    </source>
</evidence>
<dbReference type="EMBL" id="JAPFFK010000012">
    <property type="protein sequence ID" value="KAJ6732287.1"/>
    <property type="molecule type" value="Genomic_DNA"/>
</dbReference>
<gene>
    <name evidence="2" type="ORF">OIU79_003421</name>
</gene>
<comment type="caution">
    <text evidence="2">The sequence shown here is derived from an EMBL/GenBank/DDBJ whole genome shotgun (WGS) entry which is preliminary data.</text>
</comment>
<reference evidence="2" key="1">
    <citation type="submission" date="2022-11" db="EMBL/GenBank/DDBJ databases">
        <authorList>
            <person name="Hyden B.L."/>
            <person name="Feng K."/>
            <person name="Yates T."/>
            <person name="Jawdy S."/>
            <person name="Smart L.B."/>
            <person name="Muchero W."/>
        </authorList>
    </citation>
    <scope>NUCLEOTIDE SEQUENCE</scope>
    <source>
        <tissue evidence="2">Shoot tip</tissue>
    </source>
</reference>
<name>A0A9Q0ULL5_SALPP</name>
<sequence>MDLRRSSRSWNKGVSLDSSTDGYLASKQAAENAGVESEEQGGPDRNHLGVIGDGVDAVHPVNFRRRMNGYAKLGSLQEAMKDVMEDVAVLNKEDENEQLLQPPSFTIHSSSCPSLAARLNAKTGSPCTLAPLFYSR</sequence>
<evidence type="ECO:0000256" key="1">
    <source>
        <dbReference type="SAM" id="MobiDB-lite"/>
    </source>
</evidence>
<keyword evidence="3" id="KW-1185">Reference proteome</keyword>